<name>A0A5C5WB29_9BACT</name>
<dbReference type="OrthoDB" id="267771at2"/>
<keyword evidence="3" id="KW-1185">Reference proteome</keyword>
<gene>
    <name evidence="2" type="ORF">Pla111_10670</name>
</gene>
<dbReference type="InterPro" id="IPR021727">
    <property type="entry name" value="DUF3299"/>
</dbReference>
<feature type="region of interest" description="Disordered" evidence="1">
    <location>
        <begin position="22"/>
        <end position="43"/>
    </location>
</feature>
<accession>A0A5C5WB29</accession>
<proteinExistence type="predicted"/>
<dbReference type="Gene3D" id="2.40.50.870">
    <property type="entry name" value="Protein of unknown function (DUF3299)"/>
    <property type="match status" value="1"/>
</dbReference>
<dbReference type="AlphaFoldDB" id="A0A5C5WB29"/>
<protein>
    <recommendedName>
        <fullName evidence="4">DUF3299 domain-containing protein</fullName>
    </recommendedName>
</protein>
<dbReference type="EMBL" id="SJPH01000002">
    <property type="protein sequence ID" value="TWT47453.1"/>
    <property type="molecule type" value="Genomic_DNA"/>
</dbReference>
<evidence type="ECO:0000313" key="2">
    <source>
        <dbReference type="EMBL" id="TWT47453.1"/>
    </source>
</evidence>
<evidence type="ECO:0000313" key="3">
    <source>
        <dbReference type="Proteomes" id="UP000318995"/>
    </source>
</evidence>
<comment type="caution">
    <text evidence="2">The sequence shown here is derived from an EMBL/GenBank/DDBJ whole genome shotgun (WGS) entry which is preliminary data.</text>
</comment>
<evidence type="ECO:0000256" key="1">
    <source>
        <dbReference type="SAM" id="MobiDB-lite"/>
    </source>
</evidence>
<reference evidence="2 3" key="1">
    <citation type="submission" date="2019-02" db="EMBL/GenBank/DDBJ databases">
        <title>Deep-cultivation of Planctomycetes and their phenomic and genomic characterization uncovers novel biology.</title>
        <authorList>
            <person name="Wiegand S."/>
            <person name="Jogler M."/>
            <person name="Boedeker C."/>
            <person name="Pinto D."/>
            <person name="Vollmers J."/>
            <person name="Rivas-Marin E."/>
            <person name="Kohn T."/>
            <person name="Peeters S.H."/>
            <person name="Heuer A."/>
            <person name="Rast P."/>
            <person name="Oberbeckmann S."/>
            <person name="Bunk B."/>
            <person name="Jeske O."/>
            <person name="Meyerdierks A."/>
            <person name="Storesund J.E."/>
            <person name="Kallscheuer N."/>
            <person name="Luecker S."/>
            <person name="Lage O.M."/>
            <person name="Pohl T."/>
            <person name="Merkel B.J."/>
            <person name="Hornburger P."/>
            <person name="Mueller R.-W."/>
            <person name="Bruemmer F."/>
            <person name="Labrenz M."/>
            <person name="Spormann A.M."/>
            <person name="Op Den Camp H."/>
            <person name="Overmann J."/>
            <person name="Amann R."/>
            <person name="Jetten M.S.M."/>
            <person name="Mascher T."/>
            <person name="Medema M.H."/>
            <person name="Devos D.P."/>
            <person name="Kaster A.-K."/>
            <person name="Ovreas L."/>
            <person name="Rohde M."/>
            <person name="Galperin M.Y."/>
            <person name="Jogler C."/>
        </authorList>
    </citation>
    <scope>NUCLEOTIDE SEQUENCE [LARGE SCALE GENOMIC DNA]</scope>
    <source>
        <strain evidence="2 3">Pla111</strain>
    </source>
</reference>
<organism evidence="2 3">
    <name type="scientific">Botrimarina hoheduenensis</name>
    <dbReference type="NCBI Taxonomy" id="2528000"/>
    <lineage>
        <taxon>Bacteria</taxon>
        <taxon>Pseudomonadati</taxon>
        <taxon>Planctomycetota</taxon>
        <taxon>Planctomycetia</taxon>
        <taxon>Pirellulales</taxon>
        <taxon>Lacipirellulaceae</taxon>
        <taxon>Botrimarina</taxon>
    </lineage>
</organism>
<evidence type="ECO:0008006" key="4">
    <source>
        <dbReference type="Google" id="ProtNLM"/>
    </source>
</evidence>
<dbReference type="Proteomes" id="UP000318995">
    <property type="component" value="Unassembled WGS sequence"/>
</dbReference>
<sequence length="185" mass="19676">MVGILAVGALASILVGCGSEPSRTEVSTSSAPPPATQAEASVPSAVPATAKAVDSALSAEYDGQLLDKTFDSLKFEIEPGDPFEPAMLTEPINALFGKRIRLRGYILPTARKRLQQFVLVRDNQECCFGPGAALYDCVLVDMQPGRFAMFSVRPISVEGTLSLQEVIGPDGAHLAIYHLEGELVK</sequence>
<dbReference type="Pfam" id="PF11736">
    <property type="entry name" value="DUF3299"/>
    <property type="match status" value="1"/>
</dbReference>